<sequence length="40" mass="4617">MVSIVEVGLKGMLEQRTKKSYEAMLFPEPTPRHFPKNDDP</sequence>
<protein>
    <submittedName>
        <fullName evidence="1">Uncharacterized protein</fullName>
    </submittedName>
</protein>
<organism evidence="1 2">
    <name type="scientific">Brassica campestris</name>
    <name type="common">Field mustard</name>
    <dbReference type="NCBI Taxonomy" id="3711"/>
    <lineage>
        <taxon>Eukaryota</taxon>
        <taxon>Viridiplantae</taxon>
        <taxon>Streptophyta</taxon>
        <taxon>Embryophyta</taxon>
        <taxon>Tracheophyta</taxon>
        <taxon>Spermatophyta</taxon>
        <taxon>Magnoliopsida</taxon>
        <taxon>eudicotyledons</taxon>
        <taxon>Gunneridae</taxon>
        <taxon>Pentapetalae</taxon>
        <taxon>rosids</taxon>
        <taxon>malvids</taxon>
        <taxon>Brassicales</taxon>
        <taxon>Brassicaceae</taxon>
        <taxon>Brassiceae</taxon>
        <taxon>Brassica</taxon>
    </lineage>
</organism>
<gene>
    <name evidence="1" type="ORF">BRAPAZ1V2_A09P46020.2</name>
</gene>
<accession>A0A8D9FZV3</accession>
<dbReference type="EMBL" id="LS974625">
    <property type="protein sequence ID" value="CAG7864135.1"/>
    <property type="molecule type" value="Genomic_DNA"/>
</dbReference>
<proteinExistence type="predicted"/>
<evidence type="ECO:0000313" key="2">
    <source>
        <dbReference type="Proteomes" id="UP000694005"/>
    </source>
</evidence>
<dbReference type="Proteomes" id="UP000694005">
    <property type="component" value="Chromosome A09"/>
</dbReference>
<dbReference type="AlphaFoldDB" id="A0A8D9FZV3"/>
<reference evidence="1 2" key="1">
    <citation type="submission" date="2021-07" db="EMBL/GenBank/DDBJ databases">
        <authorList>
            <consortium name="Genoscope - CEA"/>
            <person name="William W."/>
        </authorList>
    </citation>
    <scope>NUCLEOTIDE SEQUENCE [LARGE SCALE GENOMIC DNA]</scope>
</reference>
<name>A0A8D9FZV3_BRACM</name>
<evidence type="ECO:0000313" key="1">
    <source>
        <dbReference type="EMBL" id="CAG7864135.1"/>
    </source>
</evidence>
<dbReference type="Gramene" id="A09p46020.2_BraZ1">
    <property type="protein sequence ID" value="A09p46020.2_BraZ1.CDS"/>
    <property type="gene ID" value="A09g46020.2_BraZ1"/>
</dbReference>